<name>A0ABD1T7T3_9LAMI</name>
<feature type="compositionally biased region" description="Basic and acidic residues" evidence="1">
    <location>
        <begin position="110"/>
        <end position="119"/>
    </location>
</feature>
<comment type="caution">
    <text evidence="2">The sequence shown here is derived from an EMBL/GenBank/DDBJ whole genome shotgun (WGS) entry which is preliminary data.</text>
</comment>
<proteinExistence type="predicted"/>
<evidence type="ECO:0000313" key="2">
    <source>
        <dbReference type="EMBL" id="KAL2508735.1"/>
    </source>
</evidence>
<feature type="region of interest" description="Disordered" evidence="1">
    <location>
        <begin position="88"/>
        <end position="158"/>
    </location>
</feature>
<organism evidence="2 3">
    <name type="scientific">Forsythia ovata</name>
    <dbReference type="NCBI Taxonomy" id="205694"/>
    <lineage>
        <taxon>Eukaryota</taxon>
        <taxon>Viridiplantae</taxon>
        <taxon>Streptophyta</taxon>
        <taxon>Embryophyta</taxon>
        <taxon>Tracheophyta</taxon>
        <taxon>Spermatophyta</taxon>
        <taxon>Magnoliopsida</taxon>
        <taxon>eudicotyledons</taxon>
        <taxon>Gunneridae</taxon>
        <taxon>Pentapetalae</taxon>
        <taxon>asterids</taxon>
        <taxon>lamiids</taxon>
        <taxon>Lamiales</taxon>
        <taxon>Oleaceae</taxon>
        <taxon>Forsythieae</taxon>
        <taxon>Forsythia</taxon>
    </lineage>
</organism>
<feature type="compositionally biased region" description="Basic and acidic residues" evidence="1">
    <location>
        <begin position="138"/>
        <end position="155"/>
    </location>
</feature>
<evidence type="ECO:0000256" key="1">
    <source>
        <dbReference type="SAM" id="MobiDB-lite"/>
    </source>
</evidence>
<accession>A0ABD1T7T3</accession>
<protein>
    <submittedName>
        <fullName evidence="2">Uncharacterized protein</fullName>
    </submittedName>
</protein>
<dbReference type="AlphaFoldDB" id="A0ABD1T7T3"/>
<dbReference type="EMBL" id="JBFOLJ010000009">
    <property type="protein sequence ID" value="KAL2508735.1"/>
    <property type="molecule type" value="Genomic_DNA"/>
</dbReference>
<gene>
    <name evidence="2" type="ORF">Fot_32382</name>
</gene>
<evidence type="ECO:0000313" key="3">
    <source>
        <dbReference type="Proteomes" id="UP001604277"/>
    </source>
</evidence>
<keyword evidence="3" id="KW-1185">Reference proteome</keyword>
<dbReference type="Proteomes" id="UP001604277">
    <property type="component" value="Unassembled WGS sequence"/>
</dbReference>
<feature type="compositionally biased region" description="Polar residues" evidence="1">
    <location>
        <begin position="126"/>
        <end position="136"/>
    </location>
</feature>
<sequence length="182" mass="19779">MGALGSSTLPKIGLASLVAKEIPSVVKNKSLDNGQKKIFSGLILKGGEKNQNILPASVDLRQTILAPTASPQGLRIMAQKQEVGIKRMETNKEKGGVSSKMPVDEDEDVEVLKDQELTRKAKKPRTTSSKSTQNTAIEVHERNGDDKEVESRGSEGQDCDYSAHVRKFFKGGLLISTARFTI</sequence>
<reference evidence="3" key="1">
    <citation type="submission" date="2024-07" db="EMBL/GenBank/DDBJ databases">
        <title>Two chromosome-level genome assemblies of Korean endemic species Abeliophyllum distichum and Forsythia ovata (Oleaceae).</title>
        <authorList>
            <person name="Jang H."/>
        </authorList>
    </citation>
    <scope>NUCLEOTIDE SEQUENCE [LARGE SCALE GENOMIC DNA]</scope>
</reference>